<organism evidence="6 7">
    <name type="scientific">Tegillarca granosa</name>
    <name type="common">Malaysian cockle</name>
    <name type="synonym">Anadara granosa</name>
    <dbReference type="NCBI Taxonomy" id="220873"/>
    <lineage>
        <taxon>Eukaryota</taxon>
        <taxon>Metazoa</taxon>
        <taxon>Spiralia</taxon>
        <taxon>Lophotrochozoa</taxon>
        <taxon>Mollusca</taxon>
        <taxon>Bivalvia</taxon>
        <taxon>Autobranchia</taxon>
        <taxon>Pteriomorphia</taxon>
        <taxon>Arcoida</taxon>
        <taxon>Arcoidea</taxon>
        <taxon>Arcidae</taxon>
        <taxon>Tegillarca</taxon>
    </lineage>
</organism>
<comment type="similarity">
    <text evidence="1">Belongs to the cytochrome P450 family.</text>
</comment>
<evidence type="ECO:0000256" key="4">
    <source>
        <dbReference type="ARBA" id="ARBA00023002"/>
    </source>
</evidence>
<comment type="caution">
    <text evidence="6">The sequence shown here is derived from an EMBL/GenBank/DDBJ whole genome shotgun (WGS) entry which is preliminary data.</text>
</comment>
<dbReference type="InterPro" id="IPR001128">
    <property type="entry name" value="Cyt_P450"/>
</dbReference>
<dbReference type="InterPro" id="IPR002401">
    <property type="entry name" value="Cyt_P450_E_grp-I"/>
</dbReference>
<evidence type="ECO:0000256" key="5">
    <source>
        <dbReference type="ARBA" id="ARBA00023004"/>
    </source>
</evidence>
<evidence type="ECO:0008006" key="8">
    <source>
        <dbReference type="Google" id="ProtNLM"/>
    </source>
</evidence>
<dbReference type="InterPro" id="IPR050705">
    <property type="entry name" value="Cytochrome_P450_3A"/>
</dbReference>
<reference evidence="6 7" key="1">
    <citation type="submission" date="2022-12" db="EMBL/GenBank/DDBJ databases">
        <title>Chromosome-level genome of Tegillarca granosa.</title>
        <authorList>
            <person name="Kim J."/>
        </authorList>
    </citation>
    <scope>NUCLEOTIDE SEQUENCE [LARGE SCALE GENOMIC DNA]</scope>
    <source>
        <strain evidence="6">Teg-2019</strain>
        <tissue evidence="6">Adductor muscle</tissue>
    </source>
</reference>
<keyword evidence="2" id="KW-0349">Heme</keyword>
<sequence>MDNIASTAFGLEIDSQKNPNDPFVKHAKMLFSWTFADFVMILVCLTRTEIHGNTIVFMVAGYETTKITLTFAAYTLATNPDVQEKLIQEIDRELADQELGYENVMNLEYLDMFLSEVLRLWGPAPRINRVAATDITLNGIKIPRGADVTISPVVVHRDPEYWPNPDKFDPERRQQAQW</sequence>
<dbReference type="PANTHER" id="PTHR24302:SF15">
    <property type="entry name" value="FATTY-ACID PEROXYGENASE"/>
    <property type="match status" value="1"/>
</dbReference>
<evidence type="ECO:0000256" key="2">
    <source>
        <dbReference type="ARBA" id="ARBA00022617"/>
    </source>
</evidence>
<dbReference type="Proteomes" id="UP001217089">
    <property type="component" value="Unassembled WGS sequence"/>
</dbReference>
<dbReference type="PRINTS" id="PR00463">
    <property type="entry name" value="EP450I"/>
</dbReference>
<dbReference type="InterPro" id="IPR036396">
    <property type="entry name" value="Cyt_P450_sf"/>
</dbReference>
<keyword evidence="4" id="KW-0560">Oxidoreductase</keyword>
<evidence type="ECO:0000313" key="6">
    <source>
        <dbReference type="EMBL" id="KAJ8303858.1"/>
    </source>
</evidence>
<dbReference type="SUPFAM" id="SSF48264">
    <property type="entry name" value="Cytochrome P450"/>
    <property type="match status" value="1"/>
</dbReference>
<dbReference type="Pfam" id="PF00067">
    <property type="entry name" value="p450"/>
    <property type="match status" value="1"/>
</dbReference>
<evidence type="ECO:0000313" key="7">
    <source>
        <dbReference type="Proteomes" id="UP001217089"/>
    </source>
</evidence>
<evidence type="ECO:0000256" key="1">
    <source>
        <dbReference type="ARBA" id="ARBA00010617"/>
    </source>
</evidence>
<proteinExistence type="inferred from homology"/>
<keyword evidence="3" id="KW-0479">Metal-binding</keyword>
<dbReference type="PANTHER" id="PTHR24302">
    <property type="entry name" value="CYTOCHROME P450 FAMILY 3"/>
    <property type="match status" value="1"/>
</dbReference>
<keyword evidence="5" id="KW-0408">Iron</keyword>
<dbReference type="Gene3D" id="1.10.630.10">
    <property type="entry name" value="Cytochrome P450"/>
    <property type="match status" value="1"/>
</dbReference>
<protein>
    <recommendedName>
        <fullName evidence="8">Cytochrome P450</fullName>
    </recommendedName>
</protein>
<name>A0ABQ9EEX8_TEGGR</name>
<gene>
    <name evidence="6" type="ORF">KUTeg_017441</name>
</gene>
<evidence type="ECO:0000256" key="3">
    <source>
        <dbReference type="ARBA" id="ARBA00022723"/>
    </source>
</evidence>
<accession>A0ABQ9EEX8</accession>
<dbReference type="EMBL" id="JARBDR010000903">
    <property type="protein sequence ID" value="KAJ8303858.1"/>
    <property type="molecule type" value="Genomic_DNA"/>
</dbReference>
<keyword evidence="7" id="KW-1185">Reference proteome</keyword>